<evidence type="ECO:0000256" key="4">
    <source>
        <dbReference type="ARBA" id="ARBA00022801"/>
    </source>
</evidence>
<keyword evidence="8" id="KW-0808">Transferase</keyword>
<dbReference type="HOGENOM" id="CLU_001650_20_5_1"/>
<dbReference type="InterPro" id="IPR039537">
    <property type="entry name" value="Retrotran_Ty1/copia-like"/>
</dbReference>
<keyword evidence="8" id="KW-0548">Nucleotidyltransferase</keyword>
<dbReference type="InterPro" id="IPR012337">
    <property type="entry name" value="RNaseH-like_sf"/>
</dbReference>
<keyword evidence="2" id="KW-0479">Metal-binding</keyword>
<evidence type="ECO:0000256" key="8">
    <source>
        <dbReference type="ARBA" id="ARBA00022932"/>
    </source>
</evidence>
<evidence type="ECO:0000256" key="1">
    <source>
        <dbReference type="ARBA" id="ARBA00022722"/>
    </source>
</evidence>
<evidence type="ECO:0000259" key="10">
    <source>
        <dbReference type="PROSITE" id="PS50994"/>
    </source>
</evidence>
<dbReference type="GO" id="GO:0006310">
    <property type="term" value="P:DNA recombination"/>
    <property type="evidence" value="ECO:0007669"/>
    <property type="project" value="UniProtKB-KW"/>
</dbReference>
<keyword evidence="1" id="KW-0540">Nuclease</keyword>
<dbReference type="PROSITE" id="PS50994">
    <property type="entry name" value="INTEGRASE"/>
    <property type="match status" value="1"/>
</dbReference>
<dbReference type="eggNOG" id="KOG0017">
    <property type="taxonomic scope" value="Eukaryota"/>
</dbReference>
<dbReference type="Proteomes" id="UP000007306">
    <property type="component" value="Unassembled WGS sequence"/>
</dbReference>
<keyword evidence="9" id="KW-0233">DNA recombination</keyword>
<dbReference type="GO" id="GO:0015074">
    <property type="term" value="P:DNA integration"/>
    <property type="evidence" value="ECO:0007669"/>
    <property type="project" value="UniProtKB-KW"/>
</dbReference>
<dbReference type="PANTHER" id="PTHR42648:SF11">
    <property type="entry name" value="TRANSPOSON TY4-P GAG-POL POLYPROTEIN"/>
    <property type="match status" value="1"/>
</dbReference>
<feature type="domain" description="Integrase catalytic" evidence="10">
    <location>
        <begin position="1"/>
        <end position="98"/>
    </location>
</feature>
<evidence type="ECO:0000313" key="11">
    <source>
        <dbReference type="EnsemblPlants" id="ORGLA12G0180000.1"/>
    </source>
</evidence>
<keyword evidence="8" id="KW-0239">DNA-directed DNA polymerase</keyword>
<evidence type="ECO:0000256" key="7">
    <source>
        <dbReference type="ARBA" id="ARBA00022918"/>
    </source>
</evidence>
<dbReference type="AlphaFoldDB" id="I1R8E4"/>
<dbReference type="STRING" id="4538.I1R8E4"/>
<dbReference type="GO" id="GO:0003964">
    <property type="term" value="F:RNA-directed DNA polymerase activity"/>
    <property type="evidence" value="ECO:0007669"/>
    <property type="project" value="UniProtKB-KW"/>
</dbReference>
<proteinExistence type="predicted"/>
<dbReference type="GO" id="GO:0046872">
    <property type="term" value="F:metal ion binding"/>
    <property type="evidence" value="ECO:0007669"/>
    <property type="project" value="UniProtKB-KW"/>
</dbReference>
<protein>
    <recommendedName>
        <fullName evidence="10">Integrase catalytic domain-containing protein</fullName>
    </recommendedName>
</protein>
<evidence type="ECO:0000256" key="9">
    <source>
        <dbReference type="ARBA" id="ARBA00023172"/>
    </source>
</evidence>
<dbReference type="OMA" id="HERTIPK"/>
<dbReference type="Gramene" id="ORGLA12G0180000.1">
    <property type="protein sequence ID" value="ORGLA12G0180000.1"/>
    <property type="gene ID" value="ORGLA12G0180000"/>
</dbReference>
<evidence type="ECO:0000256" key="5">
    <source>
        <dbReference type="ARBA" id="ARBA00022842"/>
    </source>
</evidence>
<dbReference type="EnsemblPlants" id="ORGLA12G0180000.1">
    <property type="protein sequence ID" value="ORGLA12G0180000.1"/>
    <property type="gene ID" value="ORGLA12G0180000"/>
</dbReference>
<evidence type="ECO:0000256" key="3">
    <source>
        <dbReference type="ARBA" id="ARBA00022759"/>
    </source>
</evidence>
<keyword evidence="7" id="KW-0695">RNA-directed DNA polymerase</keyword>
<keyword evidence="6" id="KW-0229">DNA integration</keyword>
<name>I1R8E4_ORYGL</name>
<keyword evidence="4" id="KW-0378">Hydrolase</keyword>
<dbReference type="PANTHER" id="PTHR42648">
    <property type="entry name" value="TRANSPOSASE, PUTATIVE-RELATED"/>
    <property type="match status" value="1"/>
</dbReference>
<dbReference type="InterPro" id="IPR001584">
    <property type="entry name" value="Integrase_cat-core"/>
</dbReference>
<evidence type="ECO:0000256" key="6">
    <source>
        <dbReference type="ARBA" id="ARBA00022908"/>
    </source>
</evidence>
<keyword evidence="5" id="KW-0460">Magnesium</keyword>
<keyword evidence="12" id="KW-1185">Reference proteome</keyword>
<dbReference type="GO" id="GO:0003676">
    <property type="term" value="F:nucleic acid binding"/>
    <property type="evidence" value="ECO:0007669"/>
    <property type="project" value="InterPro"/>
</dbReference>
<sequence>KLWALRTDRGGEFTSVEFTEFCADRGVSRQLTAPYSPQQNGVVERQNQTVVAAARSMLKAAGMPAQFWGEAVVVAVYLLNRSPTKSLDGVTPYEAWHG</sequence>
<organism evidence="11 12">
    <name type="scientific">Oryza glaberrima</name>
    <name type="common">African rice</name>
    <dbReference type="NCBI Taxonomy" id="4538"/>
    <lineage>
        <taxon>Eukaryota</taxon>
        <taxon>Viridiplantae</taxon>
        <taxon>Streptophyta</taxon>
        <taxon>Embryophyta</taxon>
        <taxon>Tracheophyta</taxon>
        <taxon>Spermatophyta</taxon>
        <taxon>Magnoliopsida</taxon>
        <taxon>Liliopsida</taxon>
        <taxon>Poales</taxon>
        <taxon>Poaceae</taxon>
        <taxon>BOP clade</taxon>
        <taxon>Oryzoideae</taxon>
        <taxon>Oryzeae</taxon>
        <taxon>Oryzinae</taxon>
        <taxon>Oryza</taxon>
    </lineage>
</organism>
<reference evidence="11" key="1">
    <citation type="submission" date="2015-06" db="UniProtKB">
        <authorList>
            <consortium name="EnsemblPlants"/>
        </authorList>
    </citation>
    <scope>IDENTIFICATION</scope>
</reference>
<dbReference type="GO" id="GO:0016787">
    <property type="term" value="F:hydrolase activity"/>
    <property type="evidence" value="ECO:0007669"/>
    <property type="project" value="UniProtKB-KW"/>
</dbReference>
<evidence type="ECO:0000256" key="2">
    <source>
        <dbReference type="ARBA" id="ARBA00022723"/>
    </source>
</evidence>
<dbReference type="GO" id="GO:0004519">
    <property type="term" value="F:endonuclease activity"/>
    <property type="evidence" value="ECO:0007669"/>
    <property type="project" value="UniProtKB-KW"/>
</dbReference>
<keyword evidence="3" id="KW-0255">Endonuclease</keyword>
<evidence type="ECO:0000313" key="12">
    <source>
        <dbReference type="Proteomes" id="UP000007306"/>
    </source>
</evidence>
<reference evidence="12" key="2">
    <citation type="submission" date="2018-04" db="EMBL/GenBank/DDBJ databases">
        <title>OglaRS2 (Oryza glaberrima Reference Sequence Version 2).</title>
        <authorList>
            <person name="Zhang J."/>
            <person name="Kudrna D."/>
            <person name="Lee S."/>
            <person name="Talag J."/>
            <person name="Rajasekar S."/>
            <person name="Wing R.A."/>
        </authorList>
    </citation>
    <scope>NUCLEOTIDE SEQUENCE [LARGE SCALE GENOMIC DNA]</scope>
    <source>
        <strain evidence="12">cv. IRGC 96717</strain>
    </source>
</reference>
<dbReference type="SUPFAM" id="SSF53098">
    <property type="entry name" value="Ribonuclease H-like"/>
    <property type="match status" value="1"/>
</dbReference>
<dbReference type="Gene3D" id="3.30.420.10">
    <property type="entry name" value="Ribonuclease H-like superfamily/Ribonuclease H"/>
    <property type="match status" value="1"/>
</dbReference>
<dbReference type="GO" id="GO:0003887">
    <property type="term" value="F:DNA-directed DNA polymerase activity"/>
    <property type="evidence" value="ECO:0007669"/>
    <property type="project" value="UniProtKB-KW"/>
</dbReference>
<accession>I1R8E4</accession>
<dbReference type="InterPro" id="IPR036397">
    <property type="entry name" value="RNaseH_sf"/>
</dbReference>